<dbReference type="AlphaFoldDB" id="A0A0E9PHB4"/>
<organism evidence="1">
    <name type="scientific">Anguilla anguilla</name>
    <name type="common">European freshwater eel</name>
    <name type="synonym">Muraena anguilla</name>
    <dbReference type="NCBI Taxonomy" id="7936"/>
    <lineage>
        <taxon>Eukaryota</taxon>
        <taxon>Metazoa</taxon>
        <taxon>Chordata</taxon>
        <taxon>Craniata</taxon>
        <taxon>Vertebrata</taxon>
        <taxon>Euteleostomi</taxon>
        <taxon>Actinopterygii</taxon>
        <taxon>Neopterygii</taxon>
        <taxon>Teleostei</taxon>
        <taxon>Anguilliformes</taxon>
        <taxon>Anguillidae</taxon>
        <taxon>Anguilla</taxon>
    </lineage>
</organism>
<protein>
    <submittedName>
        <fullName evidence="1">Uncharacterized protein</fullName>
    </submittedName>
</protein>
<reference evidence="1" key="1">
    <citation type="submission" date="2014-11" db="EMBL/GenBank/DDBJ databases">
        <authorList>
            <person name="Amaro Gonzalez C."/>
        </authorList>
    </citation>
    <scope>NUCLEOTIDE SEQUENCE</scope>
</reference>
<reference evidence="1" key="2">
    <citation type="journal article" date="2015" name="Fish Shellfish Immunol.">
        <title>Early steps in the European eel (Anguilla anguilla)-Vibrio vulnificus interaction in the gills: Role of the RtxA13 toxin.</title>
        <authorList>
            <person name="Callol A."/>
            <person name="Pajuelo D."/>
            <person name="Ebbesson L."/>
            <person name="Teles M."/>
            <person name="MacKenzie S."/>
            <person name="Amaro C."/>
        </authorList>
    </citation>
    <scope>NUCLEOTIDE SEQUENCE</scope>
</reference>
<name>A0A0E9PHB4_ANGAN</name>
<dbReference type="EMBL" id="GBXM01105354">
    <property type="protein sequence ID" value="JAH03223.1"/>
    <property type="molecule type" value="Transcribed_RNA"/>
</dbReference>
<sequence>MAAEPHPGGCYTVRLLNFTHCENMNSTI</sequence>
<evidence type="ECO:0000313" key="1">
    <source>
        <dbReference type="EMBL" id="JAH03223.1"/>
    </source>
</evidence>
<accession>A0A0E9PHB4</accession>
<proteinExistence type="predicted"/>